<evidence type="ECO:0000256" key="4">
    <source>
        <dbReference type="ARBA" id="ARBA00023125"/>
    </source>
</evidence>
<gene>
    <name evidence="9" type="ORF">ACFYV7_25380</name>
</gene>
<dbReference type="InterPro" id="IPR013325">
    <property type="entry name" value="RNA_pol_sigma_r2"/>
</dbReference>
<reference evidence="9 10" key="1">
    <citation type="submission" date="2024-10" db="EMBL/GenBank/DDBJ databases">
        <title>The Natural Products Discovery Center: Release of the First 8490 Sequenced Strains for Exploring Actinobacteria Biosynthetic Diversity.</title>
        <authorList>
            <person name="Kalkreuter E."/>
            <person name="Kautsar S.A."/>
            <person name="Yang D."/>
            <person name="Bader C.D."/>
            <person name="Teijaro C.N."/>
            <person name="Fluegel L."/>
            <person name="Davis C.M."/>
            <person name="Simpson J.R."/>
            <person name="Lauterbach L."/>
            <person name="Steele A.D."/>
            <person name="Gui C."/>
            <person name="Meng S."/>
            <person name="Li G."/>
            <person name="Viehrig K."/>
            <person name="Ye F."/>
            <person name="Su P."/>
            <person name="Kiefer A.F."/>
            <person name="Nichols A."/>
            <person name="Cepeda A.J."/>
            <person name="Yan W."/>
            <person name="Fan B."/>
            <person name="Jiang Y."/>
            <person name="Adhikari A."/>
            <person name="Zheng C.-J."/>
            <person name="Schuster L."/>
            <person name="Cowan T.M."/>
            <person name="Smanski M.J."/>
            <person name="Chevrette M.G."/>
            <person name="De Carvalho L.P.S."/>
            <person name="Shen B."/>
        </authorList>
    </citation>
    <scope>NUCLEOTIDE SEQUENCE [LARGE SCALE GENOMIC DNA]</scope>
    <source>
        <strain evidence="9 10">NPDC003040</strain>
    </source>
</reference>
<evidence type="ECO:0000256" key="2">
    <source>
        <dbReference type="ARBA" id="ARBA00023015"/>
    </source>
</evidence>
<dbReference type="Pfam" id="PF20239">
    <property type="entry name" value="DUF6596"/>
    <property type="match status" value="1"/>
</dbReference>
<dbReference type="Pfam" id="PF08281">
    <property type="entry name" value="Sigma70_r4_2"/>
    <property type="match status" value="1"/>
</dbReference>
<dbReference type="Gene3D" id="1.10.10.10">
    <property type="entry name" value="Winged helix-like DNA-binding domain superfamily/Winged helix DNA-binding domain"/>
    <property type="match status" value="1"/>
</dbReference>
<dbReference type="SUPFAM" id="SSF88946">
    <property type="entry name" value="Sigma2 domain of RNA polymerase sigma factors"/>
    <property type="match status" value="1"/>
</dbReference>
<feature type="domain" description="RNA polymerase sigma factor 70 region 4 type 2" evidence="7">
    <location>
        <begin position="117"/>
        <end position="166"/>
    </location>
</feature>
<protein>
    <submittedName>
        <fullName evidence="9">RNA polymerase sigma factor</fullName>
    </submittedName>
</protein>
<dbReference type="InterPro" id="IPR036388">
    <property type="entry name" value="WH-like_DNA-bd_sf"/>
</dbReference>
<evidence type="ECO:0000313" key="10">
    <source>
        <dbReference type="Proteomes" id="UP001601948"/>
    </source>
</evidence>
<dbReference type="PANTHER" id="PTHR47756">
    <property type="entry name" value="BLL6612 PROTEIN-RELATED"/>
    <property type="match status" value="1"/>
</dbReference>
<dbReference type="InterPro" id="IPR007627">
    <property type="entry name" value="RNA_pol_sigma70_r2"/>
</dbReference>
<keyword evidence="3" id="KW-0731">Sigma factor</keyword>
<proteinExistence type="inferred from homology"/>
<keyword evidence="2" id="KW-0805">Transcription regulation</keyword>
<evidence type="ECO:0000256" key="1">
    <source>
        <dbReference type="ARBA" id="ARBA00010641"/>
    </source>
</evidence>
<dbReference type="Pfam" id="PF04542">
    <property type="entry name" value="Sigma70_r2"/>
    <property type="match status" value="1"/>
</dbReference>
<evidence type="ECO:0000259" key="8">
    <source>
        <dbReference type="Pfam" id="PF20239"/>
    </source>
</evidence>
<evidence type="ECO:0000259" key="6">
    <source>
        <dbReference type="Pfam" id="PF04542"/>
    </source>
</evidence>
<name>A0ABW6QYS2_9NOCA</name>
<keyword evidence="4" id="KW-0238">DNA-binding</keyword>
<dbReference type="RefSeq" id="WP_387721185.1">
    <property type="nucleotide sequence ID" value="NZ_JBIAPI010000007.1"/>
</dbReference>
<evidence type="ECO:0000259" key="7">
    <source>
        <dbReference type="Pfam" id="PF08281"/>
    </source>
</evidence>
<dbReference type="EMBL" id="JBIAPI010000007">
    <property type="protein sequence ID" value="MFF3226153.1"/>
    <property type="molecule type" value="Genomic_DNA"/>
</dbReference>
<dbReference type="InterPro" id="IPR013249">
    <property type="entry name" value="RNA_pol_sigma70_r4_t2"/>
</dbReference>
<comment type="caution">
    <text evidence="9">The sequence shown here is derived from an EMBL/GenBank/DDBJ whole genome shotgun (WGS) entry which is preliminary data.</text>
</comment>
<feature type="domain" description="DUF6596" evidence="8">
    <location>
        <begin position="184"/>
        <end position="281"/>
    </location>
</feature>
<dbReference type="Proteomes" id="UP001601948">
    <property type="component" value="Unassembled WGS sequence"/>
</dbReference>
<keyword evidence="5" id="KW-0804">Transcription</keyword>
<evidence type="ECO:0000313" key="9">
    <source>
        <dbReference type="EMBL" id="MFF3226153.1"/>
    </source>
</evidence>
<dbReference type="PANTHER" id="PTHR47756:SF2">
    <property type="entry name" value="BLL6612 PROTEIN"/>
    <property type="match status" value="1"/>
</dbReference>
<feature type="domain" description="RNA polymerase sigma-70 region 2" evidence="6">
    <location>
        <begin position="20"/>
        <end position="85"/>
    </location>
</feature>
<comment type="similarity">
    <text evidence="1">Belongs to the sigma-70 factor family. ECF subfamily.</text>
</comment>
<evidence type="ECO:0000256" key="5">
    <source>
        <dbReference type="ARBA" id="ARBA00023163"/>
    </source>
</evidence>
<organism evidence="9 10">
    <name type="scientific">Nocardia suismassiliense</name>
    <dbReference type="NCBI Taxonomy" id="2077092"/>
    <lineage>
        <taxon>Bacteria</taxon>
        <taxon>Bacillati</taxon>
        <taxon>Actinomycetota</taxon>
        <taxon>Actinomycetes</taxon>
        <taxon>Mycobacteriales</taxon>
        <taxon>Nocardiaceae</taxon>
        <taxon>Nocardia</taxon>
    </lineage>
</organism>
<accession>A0ABW6QYS2</accession>
<dbReference type="InterPro" id="IPR013324">
    <property type="entry name" value="RNA_pol_sigma_r3/r4-like"/>
</dbReference>
<sequence length="414" mass="44893">MTNRRVVPDDTPLPARAEDLLRELAPQVLGALVRRFGDFDTAEDSLQEAMLAAATQWPVDGLPDNPRGWLIQVAQRRMADAVRAEVARRRRETTAFDRDVPDAMPVEHDDSLAMFFLCCHPALSSASAIALTLRAVGGLGTAEIAHAFLLPEATMAQRITRAKKKLATLDRPFAQPGGAEWRARLGTVLHVLYLIFNEGNTSTSGPELQRADLSAEAIRLTRAVHRMLPDDTEVTGLLALMLLTDARRAARTGAKGELIPLAEQNRALWDRVQITEGVTLATGTLAQGLSGPYQIQAAIAVLHAQAASAEETDWTKILALYDLLEKLSDNPMVTLNRAVAIAMVHGPEAGLDLAATLDDRLAGNHRLDAVRGHLHEMAGNPDAAIACYTTAAGRTPSAPENHYLTLRAAQLRHR</sequence>
<dbReference type="Gene3D" id="1.10.1740.10">
    <property type="match status" value="1"/>
</dbReference>
<dbReference type="SUPFAM" id="SSF88659">
    <property type="entry name" value="Sigma3 and sigma4 domains of RNA polymerase sigma factors"/>
    <property type="match status" value="1"/>
</dbReference>
<evidence type="ECO:0000256" key="3">
    <source>
        <dbReference type="ARBA" id="ARBA00023082"/>
    </source>
</evidence>
<keyword evidence="10" id="KW-1185">Reference proteome</keyword>
<dbReference type="InterPro" id="IPR046531">
    <property type="entry name" value="DUF6596"/>
</dbReference>